<feature type="compositionally biased region" description="Polar residues" evidence="10">
    <location>
        <begin position="104"/>
        <end position="114"/>
    </location>
</feature>
<keyword evidence="13" id="KW-1185">Reference proteome</keyword>
<evidence type="ECO:0000256" key="5">
    <source>
        <dbReference type="ARBA" id="ARBA00022777"/>
    </source>
</evidence>
<dbReference type="PROSITE" id="PS50011">
    <property type="entry name" value="PROTEIN_KINASE_DOM"/>
    <property type="match status" value="1"/>
</dbReference>
<dbReference type="InterPro" id="IPR017441">
    <property type="entry name" value="Protein_kinase_ATP_BS"/>
</dbReference>
<feature type="region of interest" description="Disordered" evidence="10">
    <location>
        <begin position="75"/>
        <end position="132"/>
    </location>
</feature>
<feature type="compositionally biased region" description="Basic and acidic residues" evidence="10">
    <location>
        <begin position="93"/>
        <end position="103"/>
    </location>
</feature>
<keyword evidence="3" id="KW-0808">Transferase</keyword>
<feature type="compositionally biased region" description="Basic residues" evidence="10">
    <location>
        <begin position="115"/>
        <end position="127"/>
    </location>
</feature>
<reference evidence="12 13" key="1">
    <citation type="submission" date="2022-12" db="EMBL/GenBank/DDBJ databases">
        <title>Chromosome-level genome of Tegillarca granosa.</title>
        <authorList>
            <person name="Kim J."/>
        </authorList>
    </citation>
    <scope>NUCLEOTIDE SEQUENCE [LARGE SCALE GENOMIC DNA]</scope>
    <source>
        <strain evidence="12">Teg-2019</strain>
        <tissue evidence="12">Adductor muscle</tissue>
    </source>
</reference>
<dbReference type="InterPro" id="IPR011009">
    <property type="entry name" value="Kinase-like_dom_sf"/>
</dbReference>
<name>A0ABQ9FJX9_TEGGR</name>
<proteinExistence type="predicted"/>
<feature type="compositionally biased region" description="Acidic residues" evidence="10">
    <location>
        <begin position="341"/>
        <end position="361"/>
    </location>
</feature>
<evidence type="ECO:0000256" key="6">
    <source>
        <dbReference type="ARBA" id="ARBA00022840"/>
    </source>
</evidence>
<evidence type="ECO:0000256" key="4">
    <source>
        <dbReference type="ARBA" id="ARBA00022741"/>
    </source>
</evidence>
<accession>A0ABQ9FJX9</accession>
<evidence type="ECO:0000256" key="1">
    <source>
        <dbReference type="ARBA" id="ARBA00012513"/>
    </source>
</evidence>
<feature type="region of interest" description="Disordered" evidence="10">
    <location>
        <begin position="333"/>
        <end position="366"/>
    </location>
</feature>
<keyword evidence="4 9" id="KW-0547">Nucleotide-binding</keyword>
<evidence type="ECO:0000259" key="11">
    <source>
        <dbReference type="PROSITE" id="PS50011"/>
    </source>
</evidence>
<dbReference type="PANTHER" id="PTHR24419">
    <property type="entry name" value="INTERLEUKIN-1 RECEPTOR-ASSOCIATED KINASE"/>
    <property type="match status" value="1"/>
</dbReference>
<evidence type="ECO:0000256" key="3">
    <source>
        <dbReference type="ARBA" id="ARBA00022679"/>
    </source>
</evidence>
<comment type="catalytic activity">
    <reaction evidence="7">
        <text>L-threonyl-[protein] + ATP = O-phospho-L-threonyl-[protein] + ADP + H(+)</text>
        <dbReference type="Rhea" id="RHEA:46608"/>
        <dbReference type="Rhea" id="RHEA-COMP:11060"/>
        <dbReference type="Rhea" id="RHEA-COMP:11605"/>
        <dbReference type="ChEBI" id="CHEBI:15378"/>
        <dbReference type="ChEBI" id="CHEBI:30013"/>
        <dbReference type="ChEBI" id="CHEBI:30616"/>
        <dbReference type="ChEBI" id="CHEBI:61977"/>
        <dbReference type="ChEBI" id="CHEBI:456216"/>
        <dbReference type="EC" id="2.7.11.1"/>
    </reaction>
</comment>
<dbReference type="SUPFAM" id="SSF56112">
    <property type="entry name" value="Protein kinase-like (PK-like)"/>
    <property type="match status" value="1"/>
</dbReference>
<evidence type="ECO:0000256" key="9">
    <source>
        <dbReference type="PROSITE-ProRule" id="PRU10141"/>
    </source>
</evidence>
<protein>
    <recommendedName>
        <fullName evidence="1">non-specific serine/threonine protein kinase</fullName>
        <ecNumber evidence="1">2.7.11.1</ecNumber>
    </recommendedName>
</protein>
<dbReference type="Gene3D" id="1.10.510.10">
    <property type="entry name" value="Transferase(Phosphotransferase) domain 1"/>
    <property type="match status" value="1"/>
</dbReference>
<feature type="domain" description="Protein kinase" evidence="11">
    <location>
        <begin position="417"/>
        <end position="689"/>
    </location>
</feature>
<evidence type="ECO:0000313" key="12">
    <source>
        <dbReference type="EMBL" id="KAJ8317618.1"/>
    </source>
</evidence>
<dbReference type="SMART" id="SM00220">
    <property type="entry name" value="S_TKc"/>
    <property type="match status" value="1"/>
</dbReference>
<keyword evidence="5" id="KW-0418">Kinase</keyword>
<evidence type="ECO:0000256" key="10">
    <source>
        <dbReference type="SAM" id="MobiDB-lite"/>
    </source>
</evidence>
<organism evidence="12 13">
    <name type="scientific">Tegillarca granosa</name>
    <name type="common">Malaysian cockle</name>
    <name type="synonym">Anadara granosa</name>
    <dbReference type="NCBI Taxonomy" id="220873"/>
    <lineage>
        <taxon>Eukaryota</taxon>
        <taxon>Metazoa</taxon>
        <taxon>Spiralia</taxon>
        <taxon>Lophotrochozoa</taxon>
        <taxon>Mollusca</taxon>
        <taxon>Bivalvia</taxon>
        <taxon>Autobranchia</taxon>
        <taxon>Pteriomorphia</taxon>
        <taxon>Arcoida</taxon>
        <taxon>Arcoidea</taxon>
        <taxon>Arcidae</taxon>
        <taxon>Tegillarca</taxon>
    </lineage>
</organism>
<dbReference type="EC" id="2.7.11.1" evidence="1"/>
<feature type="binding site" evidence="9">
    <location>
        <position position="444"/>
    </location>
    <ligand>
        <name>ATP</name>
        <dbReference type="ChEBI" id="CHEBI:30616"/>
    </ligand>
</feature>
<dbReference type="Pfam" id="PF12330">
    <property type="entry name" value="Haspin_kinase"/>
    <property type="match status" value="1"/>
</dbReference>
<evidence type="ECO:0000256" key="8">
    <source>
        <dbReference type="ARBA" id="ARBA00048679"/>
    </source>
</evidence>
<dbReference type="PANTHER" id="PTHR24419:SF18">
    <property type="entry name" value="SERINE_THREONINE-PROTEIN KINASE HASPIN"/>
    <property type="match status" value="1"/>
</dbReference>
<feature type="non-terminal residue" evidence="12">
    <location>
        <position position="689"/>
    </location>
</feature>
<evidence type="ECO:0000256" key="2">
    <source>
        <dbReference type="ARBA" id="ARBA00022527"/>
    </source>
</evidence>
<sequence length="689" mass="77805">MHYVNHQIKPTTKKMNQSDVQGGWYYRKTLKGNIIFWKPIFFDGASNRGGNTTETSSKHCDSCSSIGSTGSGSDILFKSANSGQKKSRGNDNNSDRVLRDTSNIRKNQCKSNGKQSKRKREQKAKHQKQTEIGKKELSKYNFSDFDDYSLLVSGSPVVGSGAMETSTPCAKRTRSADENQISNNISGIELMESPLTNCQNDFSAQSTNLSPFNKLGLSSIDSSPVLVIDKSSSSSESCHSNKSKNLQNTCNFDSPANSLHRVDEFQDSSLAGKSKNESDEQLHSDCYVQLEKLRESMLKMRVSKRRASHSEQKKVFNGSDCLFSSIDSEKSTNSRYYSAESESENEEEDESEDSSDEEYNNDTETRNIDLNESIFEMLTPSKSSVSEVPLSPRSKVLQACQKPAIASFKECITASMMKKCVKIGDGVYGEVFLTQNRNKSVALKIIPIEGSFTVNDEAQKTFAEILPEIVISRYHMNCKILRITVIKGIKSGQLDMFDDNQLFIMFEFDNGGKALESFEFSNFFEAKSVFVQVAFSLAVAEEALEFEHRDLHIGNVLVKKSTHKSTNYRLLGTDYKIENHGVEACIIDFTLSRLRKDGCTVFTDLSTDETLFQGSGDYQFDIYRKMQEENGNQWEPFHARTNVFWLHYLADKLLRAKRYTKNSGECQALLREFRLFHKEILDYNSVCEL</sequence>
<keyword evidence="2" id="KW-0723">Serine/threonine-protein kinase</keyword>
<dbReference type="InterPro" id="IPR000719">
    <property type="entry name" value="Prot_kinase_dom"/>
</dbReference>
<dbReference type="EMBL" id="JARBDR010000246">
    <property type="protein sequence ID" value="KAJ8317618.1"/>
    <property type="molecule type" value="Genomic_DNA"/>
</dbReference>
<keyword evidence="6 9" id="KW-0067">ATP-binding</keyword>
<comment type="caution">
    <text evidence="12">The sequence shown here is derived from an EMBL/GenBank/DDBJ whole genome shotgun (WGS) entry which is preliminary data.</text>
</comment>
<comment type="catalytic activity">
    <reaction evidence="8">
        <text>L-seryl-[protein] + ATP = O-phospho-L-seryl-[protein] + ADP + H(+)</text>
        <dbReference type="Rhea" id="RHEA:17989"/>
        <dbReference type="Rhea" id="RHEA-COMP:9863"/>
        <dbReference type="Rhea" id="RHEA-COMP:11604"/>
        <dbReference type="ChEBI" id="CHEBI:15378"/>
        <dbReference type="ChEBI" id="CHEBI:29999"/>
        <dbReference type="ChEBI" id="CHEBI:30616"/>
        <dbReference type="ChEBI" id="CHEBI:83421"/>
        <dbReference type="ChEBI" id="CHEBI:456216"/>
        <dbReference type="EC" id="2.7.11.1"/>
    </reaction>
</comment>
<dbReference type="InterPro" id="IPR024604">
    <property type="entry name" value="GSG2_C"/>
</dbReference>
<dbReference type="SMART" id="SM01331">
    <property type="entry name" value="DUF3635"/>
    <property type="match status" value="1"/>
</dbReference>
<dbReference type="Gene3D" id="3.30.200.20">
    <property type="entry name" value="Phosphorylase Kinase, domain 1"/>
    <property type="match status" value="1"/>
</dbReference>
<dbReference type="PROSITE" id="PS00107">
    <property type="entry name" value="PROTEIN_KINASE_ATP"/>
    <property type="match status" value="1"/>
</dbReference>
<evidence type="ECO:0000313" key="13">
    <source>
        <dbReference type="Proteomes" id="UP001217089"/>
    </source>
</evidence>
<evidence type="ECO:0000256" key="7">
    <source>
        <dbReference type="ARBA" id="ARBA00047899"/>
    </source>
</evidence>
<gene>
    <name evidence="12" type="ORF">KUTeg_005522</name>
</gene>
<dbReference type="Proteomes" id="UP001217089">
    <property type="component" value="Unassembled WGS sequence"/>
</dbReference>